<feature type="transmembrane region" description="Helical" evidence="1">
    <location>
        <begin position="50"/>
        <end position="76"/>
    </location>
</feature>
<dbReference type="EMBL" id="BSTX01000001">
    <property type="protein sequence ID" value="GLZ77345.1"/>
    <property type="molecule type" value="Genomic_DNA"/>
</dbReference>
<dbReference type="SUPFAM" id="SSF48317">
    <property type="entry name" value="Acid phosphatase/Vanadium-dependent haloperoxidase"/>
    <property type="match status" value="1"/>
</dbReference>
<keyword evidence="4" id="KW-1185">Reference proteome</keyword>
<accession>A0A9W6WA72</accession>
<sequence>MRNRWLAAGALCALAAAVVYVLSVWTWTGQVVENRALDRAMGPGPATDLALAALSLVGSPPLILAAFALIALTGALTRTASARRRVRFGVAGAGVAMLSVAITEVLKYGLPRPLLDDAGAPLHNSFPSGHTTVAAGVAFGLMLALPPRLRVPAMLPLGAAVALIGGLTVLTGWHRVSDIAGSVLVSAALFCAAGAWLGLPETLQKGESRETPDTP</sequence>
<proteinExistence type="predicted"/>
<keyword evidence="1" id="KW-0812">Transmembrane</keyword>
<dbReference type="InterPro" id="IPR036938">
    <property type="entry name" value="PAP2/HPO_sf"/>
</dbReference>
<protein>
    <recommendedName>
        <fullName evidence="2">Phosphatidic acid phosphatase type 2/haloperoxidase domain-containing protein</fullName>
    </recommendedName>
</protein>
<reference evidence="3" key="1">
    <citation type="submission" date="2023-03" db="EMBL/GenBank/DDBJ databases">
        <title>Actinorhabdospora filicis NBRC 111898.</title>
        <authorList>
            <person name="Ichikawa N."/>
            <person name="Sato H."/>
            <person name="Tonouchi N."/>
        </authorList>
    </citation>
    <scope>NUCLEOTIDE SEQUENCE</scope>
    <source>
        <strain evidence="3">NBRC 111898</strain>
    </source>
</reference>
<dbReference type="AlphaFoldDB" id="A0A9W6WA72"/>
<evidence type="ECO:0000256" key="1">
    <source>
        <dbReference type="SAM" id="Phobius"/>
    </source>
</evidence>
<comment type="caution">
    <text evidence="3">The sequence shown here is derived from an EMBL/GenBank/DDBJ whole genome shotgun (WGS) entry which is preliminary data.</text>
</comment>
<evidence type="ECO:0000313" key="4">
    <source>
        <dbReference type="Proteomes" id="UP001165079"/>
    </source>
</evidence>
<dbReference type="Gene3D" id="1.20.144.10">
    <property type="entry name" value="Phosphatidic acid phosphatase type 2/haloperoxidase"/>
    <property type="match status" value="1"/>
</dbReference>
<feature type="transmembrane region" description="Helical" evidence="1">
    <location>
        <begin position="153"/>
        <end position="173"/>
    </location>
</feature>
<dbReference type="InterPro" id="IPR000326">
    <property type="entry name" value="PAP2/HPO"/>
</dbReference>
<evidence type="ECO:0000259" key="2">
    <source>
        <dbReference type="SMART" id="SM00014"/>
    </source>
</evidence>
<feature type="domain" description="Phosphatidic acid phosphatase type 2/haloperoxidase" evidence="2">
    <location>
        <begin position="88"/>
        <end position="194"/>
    </location>
</feature>
<dbReference type="CDD" id="cd01610">
    <property type="entry name" value="PAP2_like"/>
    <property type="match status" value="1"/>
</dbReference>
<feature type="transmembrane region" description="Helical" evidence="1">
    <location>
        <begin position="179"/>
        <end position="199"/>
    </location>
</feature>
<dbReference type="SMART" id="SM00014">
    <property type="entry name" value="acidPPc"/>
    <property type="match status" value="1"/>
</dbReference>
<feature type="transmembrane region" description="Helical" evidence="1">
    <location>
        <begin position="88"/>
        <end position="106"/>
    </location>
</feature>
<dbReference type="RefSeq" id="WP_285662463.1">
    <property type="nucleotide sequence ID" value="NZ_BSTX01000001.1"/>
</dbReference>
<organism evidence="3 4">
    <name type="scientific">Actinorhabdospora filicis</name>
    <dbReference type="NCBI Taxonomy" id="1785913"/>
    <lineage>
        <taxon>Bacteria</taxon>
        <taxon>Bacillati</taxon>
        <taxon>Actinomycetota</taxon>
        <taxon>Actinomycetes</taxon>
        <taxon>Micromonosporales</taxon>
        <taxon>Micromonosporaceae</taxon>
        <taxon>Actinorhabdospora</taxon>
    </lineage>
</organism>
<feature type="transmembrane region" description="Helical" evidence="1">
    <location>
        <begin position="126"/>
        <end position="146"/>
    </location>
</feature>
<gene>
    <name evidence="3" type="ORF">Afil01_21520</name>
</gene>
<keyword evidence="1" id="KW-1133">Transmembrane helix</keyword>
<keyword evidence="1" id="KW-0472">Membrane</keyword>
<dbReference type="Proteomes" id="UP001165079">
    <property type="component" value="Unassembled WGS sequence"/>
</dbReference>
<dbReference type="Pfam" id="PF01569">
    <property type="entry name" value="PAP2"/>
    <property type="match status" value="1"/>
</dbReference>
<name>A0A9W6WA72_9ACTN</name>
<evidence type="ECO:0000313" key="3">
    <source>
        <dbReference type="EMBL" id="GLZ77345.1"/>
    </source>
</evidence>